<dbReference type="KEGG" id="muc:MuYL_4453"/>
<reference evidence="2 3" key="1">
    <citation type="submission" date="2017-08" db="EMBL/GenBank/DDBJ databases">
        <title>Complete genome sequence of Mucilaginibacter sp. strain BJC16-A31.</title>
        <authorList>
            <consortium name="Henan University of Science and Technology"/>
            <person name="You X."/>
        </authorList>
    </citation>
    <scope>NUCLEOTIDE SEQUENCE [LARGE SCALE GENOMIC DNA]</scope>
    <source>
        <strain evidence="2 3">BJC16-A31</strain>
    </source>
</reference>
<feature type="domain" description="DUF6443" evidence="1">
    <location>
        <begin position="96"/>
        <end position="223"/>
    </location>
</feature>
<dbReference type="AlphaFoldDB" id="A0A223P3A7"/>
<dbReference type="EMBL" id="CP022743">
    <property type="protein sequence ID" value="ASU36338.1"/>
    <property type="molecule type" value="Genomic_DNA"/>
</dbReference>
<organism evidence="2 3">
    <name type="scientific">Mucilaginibacter xinganensis</name>
    <dbReference type="NCBI Taxonomy" id="1234841"/>
    <lineage>
        <taxon>Bacteria</taxon>
        <taxon>Pseudomonadati</taxon>
        <taxon>Bacteroidota</taxon>
        <taxon>Sphingobacteriia</taxon>
        <taxon>Sphingobacteriales</taxon>
        <taxon>Sphingobacteriaceae</taxon>
        <taxon>Mucilaginibacter</taxon>
    </lineage>
</organism>
<dbReference type="InterPro" id="IPR045619">
    <property type="entry name" value="DUF6443"/>
</dbReference>
<evidence type="ECO:0000313" key="2">
    <source>
        <dbReference type="EMBL" id="ASU36338.1"/>
    </source>
</evidence>
<name>A0A223P3A7_9SPHI</name>
<dbReference type="Pfam" id="PF20041">
    <property type="entry name" value="DUF6443"/>
    <property type="match status" value="1"/>
</dbReference>
<dbReference type="Gene3D" id="2.180.10.10">
    <property type="entry name" value="RHS repeat-associated core"/>
    <property type="match status" value="1"/>
</dbReference>
<protein>
    <recommendedName>
        <fullName evidence="1">DUF6443 domain-containing protein</fullName>
    </recommendedName>
</protein>
<dbReference type="NCBIfam" id="TIGR03696">
    <property type="entry name" value="Rhs_assc_core"/>
    <property type="match status" value="1"/>
</dbReference>
<dbReference type="PANTHER" id="PTHR32305:SF15">
    <property type="entry name" value="PROTEIN RHSA-RELATED"/>
    <property type="match status" value="1"/>
</dbReference>
<dbReference type="InterPro" id="IPR050708">
    <property type="entry name" value="T6SS_VgrG/RHS"/>
</dbReference>
<evidence type="ECO:0000259" key="1">
    <source>
        <dbReference type="Pfam" id="PF20041"/>
    </source>
</evidence>
<dbReference type="InterPro" id="IPR022385">
    <property type="entry name" value="Rhs_assc_core"/>
</dbReference>
<gene>
    <name evidence="2" type="ORF">MuYL_4453</name>
</gene>
<dbReference type="Proteomes" id="UP000215002">
    <property type="component" value="Chromosome"/>
</dbReference>
<dbReference type="PANTHER" id="PTHR32305">
    <property type="match status" value="1"/>
</dbReference>
<evidence type="ECO:0000313" key="3">
    <source>
        <dbReference type="Proteomes" id="UP000215002"/>
    </source>
</evidence>
<dbReference type="OrthoDB" id="1191296at2"/>
<proteinExistence type="predicted"/>
<dbReference type="RefSeq" id="WP_094572372.1">
    <property type="nucleotide sequence ID" value="NZ_CP022743.1"/>
</dbReference>
<accession>A0A223P3A7</accession>
<sequence length="1204" mass="132285">MKKITPSSFRYIATAALLLYITSISAQTIGPLTLSSPGTTGTYSSNVRVTLAPGFRSLAPFVAKIQAVDCAPLTTSPTLTGNYVISGIPRISGFTDESQLAGQGTCQLMQSIQYVDGLGRPVQNVQVMASPALQDIILPQAYDQYGREINRYLPYPALTGASGSYRTNAVSTDQQGFYTAPPSWSGVSAIDSAHARTQFDNSPLNRPVEQGATGVPWQLTGITGGGHTVKMDYTSNNNVAYAAPDTSGNSRQVALYTTSIIPSGAQTLNRVGNNATYPTGRLTVTIAKDENWTSGRAGTVEEYKDIDGRVLLKRFYNYVGTTLQQLSTYYVYDDMGRLAFVLPPGAKPDSTSAISTATLNNFCYQYLYDGLGRPIQKKLPGKGWEYIVYNNMDQPVATQDSLQHFNKQWIYTKYDAQGRAVMTGIWTNGGADVTRTALQGTLTGITTNLYETALTTGTGYTNVAWPTRDTTLLTVNYYDNYSNAPGMPSQFIAPTGTDQGTRGQLVATKTAVLNAPADLLWSTHYYDYWGRSLISYAQHYLGGTVDARNFDAVNITYDFSNEPTTVTRKHWNTTSTTVPLLTITNTYLYDHVGRKLKTWEQIRNGSNAPTTKTLLSKIDYNEINQVKAKNLHSIDSVNFLQPINYTYNERGWLRSSSASLFQLQLQYNTGTNKQYNGNIAYQLWGTAALPNTNTFTYTYDRLNRLTSGASSDHFAERGISYDVMGNINTLSRVYNNVVIDSMAYAYSSTNQAQSINDRSLDAGTIGYPTGSHAYTYDGNGNVKIDNSKGISIGYNLLNLPQNITGGKTITYTYDAAGNKLRRVSSATGNTDYIGGIQYDGTATDTLSFIQTEEGKAVPNGAGYNYEYYLGDNLGNTRVTFGTKTGTVVPYQNNDYLPFGMEIDRSVTSPKNEYLYNKKELQEELGQYDYGARFYDPVIGRWTNVDPLAEIYRRWSTYNYVKDNPIRFTDPDGMSVSYDNWGNATYDNVGTPDATNYALGLQIAGQTSKEGKDKVRADAKAAADTSKSKGISLSSKVRNWTNGFALGTIAAGGGPEDVAADGIAGSEEILGQYFAFFAKLGEDVADLLAVTTTVVRNGNRKDNSDPHIVYVIFSLDMHGDMITEKYGISGRQDTDNGSNPRPAYQVNRLNKGLDNAEPGRLYSWVRIARTSNRLQALSLESVLVTAYARTHRGRSPNRQWYPLPK</sequence>
<keyword evidence="3" id="KW-1185">Reference proteome</keyword>